<organism evidence="2 3">
    <name type="scientific">Rotaria socialis</name>
    <dbReference type="NCBI Taxonomy" id="392032"/>
    <lineage>
        <taxon>Eukaryota</taxon>
        <taxon>Metazoa</taxon>
        <taxon>Spiralia</taxon>
        <taxon>Gnathifera</taxon>
        <taxon>Rotifera</taxon>
        <taxon>Eurotatoria</taxon>
        <taxon>Bdelloidea</taxon>
        <taxon>Philodinida</taxon>
        <taxon>Philodinidae</taxon>
        <taxon>Rotaria</taxon>
    </lineage>
</organism>
<dbReference type="AlphaFoldDB" id="A0A820JKM5"/>
<feature type="non-terminal residue" evidence="2">
    <location>
        <position position="36"/>
    </location>
</feature>
<name>A0A820JKM5_9BILA</name>
<sequence>MKKYCHTFLNRISTLWFGSNAQRRQIFDLLKRNRLT</sequence>
<dbReference type="EMBL" id="CAJOBP010001658">
    <property type="protein sequence ID" value="CAF4301235.1"/>
    <property type="molecule type" value="Genomic_DNA"/>
</dbReference>
<evidence type="ECO:0000313" key="3">
    <source>
        <dbReference type="Proteomes" id="UP000663851"/>
    </source>
</evidence>
<comment type="caution">
    <text evidence="2">The sequence shown here is derived from an EMBL/GenBank/DDBJ whole genome shotgun (WGS) entry which is preliminary data.</text>
</comment>
<gene>
    <name evidence="2" type="ORF">HFQ381_LOCUS15255</name>
    <name evidence="1" type="ORF">UJA718_LOCUS12651</name>
</gene>
<protein>
    <submittedName>
        <fullName evidence="2">Uncharacterized protein</fullName>
    </submittedName>
</protein>
<keyword evidence="4" id="KW-1185">Reference proteome</keyword>
<evidence type="ECO:0000313" key="4">
    <source>
        <dbReference type="Proteomes" id="UP000663873"/>
    </source>
</evidence>
<proteinExistence type="predicted"/>
<dbReference type="EMBL" id="CAJOBO010001029">
    <property type="protein sequence ID" value="CAF4327951.1"/>
    <property type="molecule type" value="Genomic_DNA"/>
</dbReference>
<dbReference type="Proteomes" id="UP000663873">
    <property type="component" value="Unassembled WGS sequence"/>
</dbReference>
<dbReference type="Proteomes" id="UP000663851">
    <property type="component" value="Unassembled WGS sequence"/>
</dbReference>
<reference evidence="2" key="1">
    <citation type="submission" date="2021-02" db="EMBL/GenBank/DDBJ databases">
        <authorList>
            <person name="Nowell W R."/>
        </authorList>
    </citation>
    <scope>NUCLEOTIDE SEQUENCE</scope>
</reference>
<evidence type="ECO:0000313" key="1">
    <source>
        <dbReference type="EMBL" id="CAF4301235.1"/>
    </source>
</evidence>
<evidence type="ECO:0000313" key="2">
    <source>
        <dbReference type="EMBL" id="CAF4327951.1"/>
    </source>
</evidence>
<accession>A0A820JKM5</accession>